<feature type="compositionally biased region" description="Low complexity" evidence="12">
    <location>
        <begin position="572"/>
        <end position="584"/>
    </location>
</feature>
<dbReference type="InterPro" id="IPR049892">
    <property type="entry name" value="AA9"/>
</dbReference>
<dbReference type="InterPro" id="IPR005103">
    <property type="entry name" value="AA9_LPMO"/>
</dbReference>
<organism evidence="14 15">
    <name type="scientific">[Torrubiella] hemipterigena</name>
    <dbReference type="NCBI Taxonomy" id="1531966"/>
    <lineage>
        <taxon>Eukaryota</taxon>
        <taxon>Fungi</taxon>
        <taxon>Dikarya</taxon>
        <taxon>Ascomycota</taxon>
        <taxon>Pezizomycotina</taxon>
        <taxon>Sordariomycetes</taxon>
        <taxon>Hypocreomycetidae</taxon>
        <taxon>Hypocreales</taxon>
        <taxon>Clavicipitaceae</taxon>
        <taxon>Clavicipitaceae incertae sedis</taxon>
        <taxon>'Torrubiella' clade</taxon>
    </lineage>
</organism>
<evidence type="ECO:0000256" key="9">
    <source>
        <dbReference type="ARBA" id="ARBA00044502"/>
    </source>
</evidence>
<keyword evidence="4" id="KW-0732">Signal</keyword>
<feature type="compositionally biased region" description="Acidic residues" evidence="12">
    <location>
        <begin position="665"/>
        <end position="699"/>
    </location>
</feature>
<keyword evidence="6" id="KW-1015">Disulfide bond</keyword>
<dbReference type="GO" id="GO:0005576">
    <property type="term" value="C:extracellular region"/>
    <property type="evidence" value="ECO:0007669"/>
    <property type="project" value="UniProtKB-SubCell"/>
</dbReference>
<feature type="compositionally biased region" description="Basic and acidic residues" evidence="12">
    <location>
        <begin position="451"/>
        <end position="468"/>
    </location>
</feature>
<comment type="cofactor">
    <cofactor evidence="1">
        <name>Cu(2+)</name>
        <dbReference type="ChEBI" id="CHEBI:29036"/>
    </cofactor>
</comment>
<dbReference type="AlphaFoldDB" id="A0A0A1TEE3"/>
<accession>A0A0A1TEE3</accession>
<reference evidence="14 15" key="1">
    <citation type="journal article" date="2015" name="Genome Announc.">
        <title>Draft Genome Sequence and Gene Annotation of the Entomopathogenic Fungus Verticillium hemipterigenum.</title>
        <authorList>
            <person name="Horn F."/>
            <person name="Habel A."/>
            <person name="Scharf D.H."/>
            <person name="Dworschak J."/>
            <person name="Brakhage A.A."/>
            <person name="Guthke R."/>
            <person name="Hertweck C."/>
            <person name="Linde J."/>
        </authorList>
    </citation>
    <scope>NUCLEOTIDE SEQUENCE [LARGE SCALE GENOMIC DNA]</scope>
</reference>
<evidence type="ECO:0000256" key="10">
    <source>
        <dbReference type="ARBA" id="ARBA00045077"/>
    </source>
</evidence>
<evidence type="ECO:0000256" key="2">
    <source>
        <dbReference type="ARBA" id="ARBA00004613"/>
    </source>
</evidence>
<evidence type="ECO:0000256" key="6">
    <source>
        <dbReference type="ARBA" id="ARBA00023157"/>
    </source>
</evidence>
<keyword evidence="8" id="KW-0624">Polysaccharide degradation</keyword>
<evidence type="ECO:0000256" key="5">
    <source>
        <dbReference type="ARBA" id="ARBA00023001"/>
    </source>
</evidence>
<feature type="compositionally biased region" description="Basic and acidic residues" evidence="12">
    <location>
        <begin position="408"/>
        <end position="427"/>
    </location>
</feature>
<dbReference type="EC" id="1.14.99.56" evidence="11"/>
<comment type="similarity">
    <text evidence="9">Belongs to the polysaccharide monooxygenase AA9 family.</text>
</comment>
<dbReference type="PANTHER" id="PTHR33353:SF32">
    <property type="entry name" value="ENDO-BETA-1,4-GLUCANASE D"/>
    <property type="match status" value="1"/>
</dbReference>
<feature type="compositionally biased region" description="Low complexity" evidence="12">
    <location>
        <begin position="359"/>
        <end position="373"/>
    </location>
</feature>
<evidence type="ECO:0000256" key="1">
    <source>
        <dbReference type="ARBA" id="ARBA00001973"/>
    </source>
</evidence>
<feature type="compositionally biased region" description="Basic and acidic residues" evidence="12">
    <location>
        <begin position="532"/>
        <end position="562"/>
    </location>
</feature>
<evidence type="ECO:0000256" key="3">
    <source>
        <dbReference type="ARBA" id="ARBA00022525"/>
    </source>
</evidence>
<keyword evidence="7" id="KW-0119">Carbohydrate metabolism</keyword>
<feature type="compositionally biased region" description="Basic and acidic residues" evidence="12">
    <location>
        <begin position="507"/>
        <end position="522"/>
    </location>
</feature>
<keyword evidence="3" id="KW-0964">Secreted</keyword>
<feature type="compositionally biased region" description="Basic and acidic residues" evidence="12">
    <location>
        <begin position="586"/>
        <end position="602"/>
    </location>
</feature>
<comment type="catalytic activity">
    <reaction evidence="10">
        <text>[(1-&gt;4)-beta-D-glucosyl]n+m + reduced acceptor + O2 = 4-dehydro-beta-D-glucosyl-[(1-&gt;4)-beta-D-glucosyl]n-1 + [(1-&gt;4)-beta-D-glucosyl]m + acceptor + H2O.</text>
        <dbReference type="EC" id="1.14.99.56"/>
    </reaction>
</comment>
<evidence type="ECO:0000313" key="14">
    <source>
        <dbReference type="EMBL" id="CEJ88073.1"/>
    </source>
</evidence>
<dbReference type="PANTHER" id="PTHR33353">
    <property type="entry name" value="PUTATIVE (AFU_ORTHOLOGUE AFUA_1G12560)-RELATED"/>
    <property type="match status" value="1"/>
</dbReference>
<evidence type="ECO:0000256" key="4">
    <source>
        <dbReference type="ARBA" id="ARBA00022729"/>
    </source>
</evidence>
<dbReference type="OrthoDB" id="5985073at2759"/>
<evidence type="ECO:0000256" key="12">
    <source>
        <dbReference type="SAM" id="MobiDB-lite"/>
    </source>
</evidence>
<feature type="domain" description="Auxiliary Activity family 9 catalytic" evidence="13">
    <location>
        <begin position="6"/>
        <end position="117"/>
    </location>
</feature>
<gene>
    <name evidence="14" type="ORF">VHEMI04602</name>
</gene>
<dbReference type="GO" id="GO:0030245">
    <property type="term" value="P:cellulose catabolic process"/>
    <property type="evidence" value="ECO:0007669"/>
    <property type="project" value="UniProtKB-KW"/>
</dbReference>
<keyword evidence="5" id="KW-0136">Cellulose degradation</keyword>
<evidence type="ECO:0000256" key="7">
    <source>
        <dbReference type="ARBA" id="ARBA00023277"/>
    </source>
</evidence>
<evidence type="ECO:0000259" key="13">
    <source>
        <dbReference type="Pfam" id="PF03443"/>
    </source>
</evidence>
<evidence type="ECO:0000313" key="15">
    <source>
        <dbReference type="Proteomes" id="UP000039046"/>
    </source>
</evidence>
<evidence type="ECO:0000256" key="8">
    <source>
        <dbReference type="ARBA" id="ARBA00023326"/>
    </source>
</evidence>
<proteinExistence type="inferred from homology"/>
<dbReference type="HOGENOM" id="CLU_394397_0_0_1"/>
<dbReference type="STRING" id="1531966.A0A0A1TEE3"/>
<dbReference type="Gene3D" id="2.70.50.70">
    <property type="match status" value="1"/>
</dbReference>
<evidence type="ECO:0000256" key="11">
    <source>
        <dbReference type="ARBA" id="ARBA00047174"/>
    </source>
</evidence>
<dbReference type="Proteomes" id="UP000039046">
    <property type="component" value="Unassembled WGS sequence"/>
</dbReference>
<feature type="compositionally biased region" description="Polar residues" evidence="12">
    <location>
        <begin position="317"/>
        <end position="352"/>
    </location>
</feature>
<protein>
    <recommendedName>
        <fullName evidence="11">lytic cellulose monooxygenase (C4-dehydrogenating)</fullName>
        <ecNumber evidence="11">1.14.99.56</ecNumber>
    </recommendedName>
</protein>
<feature type="region of interest" description="Disordered" evidence="12">
    <location>
        <begin position="270"/>
        <end position="699"/>
    </location>
</feature>
<dbReference type="Pfam" id="PF03443">
    <property type="entry name" value="AA9"/>
    <property type="match status" value="1"/>
</dbReference>
<name>A0A0A1TEE3_9HYPO</name>
<sequence length="699" mass="73847">MATTPAAGDGWFKIWEDGYDEEKKTWCVDRLIANKGLLSVDLPTGLPAGYYLVRPEVLALHNADKGDPQFYAGCAQVHIEDGPSGPLHIPAEYEVSIPGYVDAKSPGVNFNIYKKPMDKYQVPGPKVYIPSVGKAGKAALTKEKQQIGNIPDDCLLKNANWCGKAIGAYSGETGCWIGVKDCWTQSKDCWKSAPPSGGANCAVWDSYCTSMEDECNSGSFRGPPKFSAKEKLAPVPGAIPKPWGEDFPESEIEQSSSVVLRSVFAAATPIPVGGGERQAPNVDLPEFNAGVDKPPAPGRPNVVDIPAFSSVDRPMRSQASSMPTPASSIKSPASSVKGSPASSTPLSSTGMRGSSVKGSPAFSTPASSAPASSMDCNGGMEPSQFPSKPKTSEMPKASQTPKAGTWPDKNKDASIPKDCEDGKDKNTKTPGGDGWADKSIDGSPSTSWPDKTTKPKESGWSDKTKDDLPSTSKTAWPDKSKTDPTLDMDCNGAPVDDQFPSKTTETGPKKDNWAVKGKDGDSKTGGNWSDQTKSEKDKVGSWPNGKDKPADRNWADKSKDDMSSGPKKHGNGMDMMDCDMNPNMVGDKEMTDPVASPKKEDTSTTPIGSKDDAEEIDLPGDKIEELDCSGGQFGPPPVDEPKSDESGSADPTGGMGADGAVPDADVPDAEDAPDSSDDSPENAPEAEDPEDAEEAEDTF</sequence>
<keyword evidence="15" id="KW-1185">Reference proteome</keyword>
<comment type="subcellular location">
    <subcellularLocation>
        <location evidence="2">Secreted</location>
    </subcellularLocation>
</comment>
<dbReference type="EMBL" id="CDHN01000002">
    <property type="protein sequence ID" value="CEJ88073.1"/>
    <property type="molecule type" value="Genomic_DNA"/>
</dbReference>